<dbReference type="FunFam" id="3.90.730.10:FF:000007">
    <property type="entry name" value="Ribonuclease T2"/>
    <property type="match status" value="1"/>
</dbReference>
<accession>A0A6J1CHM7</accession>
<name>A0A6J1CHM7_MOMCH</name>
<dbReference type="PANTHER" id="PTHR11240:SF22">
    <property type="entry name" value="RIBONUCLEASE T2"/>
    <property type="match status" value="1"/>
</dbReference>
<dbReference type="SUPFAM" id="SSF55895">
    <property type="entry name" value="Ribonuclease Rh-like"/>
    <property type="match status" value="1"/>
</dbReference>
<dbReference type="Gene3D" id="3.90.730.10">
    <property type="entry name" value="Ribonuclease T2-like"/>
    <property type="match status" value="1"/>
</dbReference>
<dbReference type="GeneID" id="111011505"/>
<proteinExistence type="inferred from homology"/>
<feature type="active site" evidence="8">
    <location>
        <position position="77"/>
    </location>
</feature>
<dbReference type="InterPro" id="IPR001568">
    <property type="entry name" value="RNase_T2-like"/>
</dbReference>
<dbReference type="CDD" id="cd01061">
    <property type="entry name" value="RNase_T2_euk"/>
    <property type="match status" value="1"/>
</dbReference>
<dbReference type="InterPro" id="IPR036430">
    <property type="entry name" value="RNase_T2-like_sf"/>
</dbReference>
<dbReference type="AlphaFoldDB" id="A0A6J1CHM7"/>
<dbReference type="PROSITE" id="PS00530">
    <property type="entry name" value="RNASE_T2_1"/>
    <property type="match status" value="1"/>
</dbReference>
<keyword evidence="2" id="KW-0540">Nuclease</keyword>
<evidence type="ECO:0000256" key="9">
    <source>
        <dbReference type="RuleBase" id="RU004328"/>
    </source>
</evidence>
<dbReference type="PANTHER" id="PTHR11240">
    <property type="entry name" value="RIBONUCLEASE T2"/>
    <property type="match status" value="1"/>
</dbReference>
<keyword evidence="4" id="KW-0255">Endonuclease</keyword>
<dbReference type="Proteomes" id="UP000504603">
    <property type="component" value="Unplaced"/>
</dbReference>
<dbReference type="GO" id="GO:0006401">
    <property type="term" value="P:RNA catabolic process"/>
    <property type="evidence" value="ECO:0007669"/>
    <property type="project" value="TreeGrafter"/>
</dbReference>
<evidence type="ECO:0000256" key="3">
    <source>
        <dbReference type="ARBA" id="ARBA00022729"/>
    </source>
</evidence>
<feature type="active site" evidence="8">
    <location>
        <position position="139"/>
    </location>
</feature>
<dbReference type="RefSeq" id="XP_022140986.1">
    <property type="nucleotide sequence ID" value="XM_022285294.1"/>
</dbReference>
<comment type="similarity">
    <text evidence="1 9">Belongs to the RNase T2 family.</text>
</comment>
<evidence type="ECO:0000256" key="6">
    <source>
        <dbReference type="ARBA" id="ARBA00023157"/>
    </source>
</evidence>
<organism evidence="10 11">
    <name type="scientific">Momordica charantia</name>
    <name type="common">Bitter gourd</name>
    <name type="synonym">Balsam pear</name>
    <dbReference type="NCBI Taxonomy" id="3673"/>
    <lineage>
        <taxon>Eukaryota</taxon>
        <taxon>Viridiplantae</taxon>
        <taxon>Streptophyta</taxon>
        <taxon>Embryophyta</taxon>
        <taxon>Tracheophyta</taxon>
        <taxon>Spermatophyta</taxon>
        <taxon>Magnoliopsida</taxon>
        <taxon>eudicotyledons</taxon>
        <taxon>Gunneridae</taxon>
        <taxon>Pentapetalae</taxon>
        <taxon>rosids</taxon>
        <taxon>fabids</taxon>
        <taxon>Cucurbitales</taxon>
        <taxon>Cucurbitaceae</taxon>
        <taxon>Momordiceae</taxon>
        <taxon>Momordica</taxon>
    </lineage>
</organism>
<dbReference type="GO" id="GO:0003723">
    <property type="term" value="F:RNA binding"/>
    <property type="evidence" value="ECO:0007669"/>
    <property type="project" value="InterPro"/>
</dbReference>
<evidence type="ECO:0000256" key="1">
    <source>
        <dbReference type="ARBA" id="ARBA00007469"/>
    </source>
</evidence>
<gene>
    <name evidence="11" type="primary">LOC111011505</name>
</gene>
<evidence type="ECO:0000256" key="2">
    <source>
        <dbReference type="ARBA" id="ARBA00022722"/>
    </source>
</evidence>
<feature type="active site" evidence="8">
    <location>
        <position position="135"/>
    </location>
</feature>
<evidence type="ECO:0000256" key="4">
    <source>
        <dbReference type="ARBA" id="ARBA00022759"/>
    </source>
</evidence>
<dbReference type="GO" id="GO:0005576">
    <property type="term" value="C:extracellular region"/>
    <property type="evidence" value="ECO:0007669"/>
    <property type="project" value="TreeGrafter"/>
</dbReference>
<keyword evidence="10" id="KW-1185">Reference proteome</keyword>
<dbReference type="OrthoDB" id="435754at2759"/>
<keyword evidence="3" id="KW-0732">Signal</keyword>
<sequence>MGYFSIRSNSVAAVAAAVFVVAVVQLQTAAFAKDQREFDYFVLALQWPGSACKNISYCCQDNGCCRGSQTPTQFTIHGLWPQYEVKGWPSCCTDESFNENEIFVLRKILPEIWPSYRCGSVTSCNNKKGSFWAEEYEKHGTCAAPVIEGQYNYFSTAIGLFNTHNVTKALENAGIVASDTVKYPLNDVMAAVEFAFGGTPKIMCGKKGIIKELYLCFDKKFKPRNCDETKSCPKKVKLPTIEQLESYMGEGAIPRMAEIAEAVI</sequence>
<dbReference type="GO" id="GO:0033897">
    <property type="term" value="F:ribonuclease T2 activity"/>
    <property type="evidence" value="ECO:0007669"/>
    <property type="project" value="InterPro"/>
</dbReference>
<dbReference type="KEGG" id="mcha:111011505"/>
<dbReference type="Pfam" id="PF00445">
    <property type="entry name" value="Ribonuclease_T2"/>
    <property type="match status" value="1"/>
</dbReference>
<dbReference type="InterPro" id="IPR033697">
    <property type="entry name" value="Ribonuclease_T2_eukaryotic"/>
</dbReference>
<dbReference type="GO" id="GO:0016787">
    <property type="term" value="F:hydrolase activity"/>
    <property type="evidence" value="ECO:0007669"/>
    <property type="project" value="UniProtKB-KW"/>
</dbReference>
<evidence type="ECO:0000313" key="10">
    <source>
        <dbReference type="Proteomes" id="UP000504603"/>
    </source>
</evidence>
<keyword evidence="5" id="KW-0378">Hydrolase</keyword>
<keyword evidence="7" id="KW-0456">Lyase</keyword>
<evidence type="ECO:0000256" key="8">
    <source>
        <dbReference type="PIRSR" id="PIRSR633697-1"/>
    </source>
</evidence>
<protein>
    <submittedName>
        <fullName evidence="11">Ribonuclease 2-like</fullName>
    </submittedName>
</protein>
<keyword evidence="6" id="KW-1015">Disulfide bond</keyword>
<evidence type="ECO:0000313" key="11">
    <source>
        <dbReference type="RefSeq" id="XP_022140986.1"/>
    </source>
</evidence>
<evidence type="ECO:0000256" key="5">
    <source>
        <dbReference type="ARBA" id="ARBA00022801"/>
    </source>
</evidence>
<evidence type="ECO:0000256" key="7">
    <source>
        <dbReference type="ARBA" id="ARBA00023239"/>
    </source>
</evidence>
<dbReference type="InterPro" id="IPR018188">
    <property type="entry name" value="RNase_T2_His_AS_1"/>
</dbReference>
<reference evidence="11" key="1">
    <citation type="submission" date="2025-08" db="UniProtKB">
        <authorList>
            <consortium name="RefSeq"/>
        </authorList>
    </citation>
    <scope>IDENTIFICATION</scope>
    <source>
        <strain evidence="11">OHB3-1</strain>
    </source>
</reference>